<dbReference type="Pfam" id="PF01103">
    <property type="entry name" value="Omp85"/>
    <property type="match status" value="1"/>
</dbReference>
<dbReference type="OrthoDB" id="9769707at2"/>
<feature type="domain" description="POTRA" evidence="7">
    <location>
        <begin position="220"/>
        <end position="294"/>
    </location>
</feature>
<gene>
    <name evidence="8" type="primary">tama</name>
    <name evidence="8" type="ORF">DTO96_101146</name>
</gene>
<dbReference type="PROSITE" id="PS51779">
    <property type="entry name" value="POTRA"/>
    <property type="match status" value="1"/>
</dbReference>
<dbReference type="Proteomes" id="UP000252182">
    <property type="component" value="Chromosome"/>
</dbReference>
<dbReference type="PANTHER" id="PTHR12815">
    <property type="entry name" value="SORTING AND ASSEMBLY MACHINERY SAMM50 PROTEIN FAMILY MEMBER"/>
    <property type="match status" value="1"/>
</dbReference>
<sequence length="602" mass="67339">MKLFVHPSSQNKHTLQSALRCGLSRLACTVVLLMGAPLAWADNYKVNVDAPKEVKTILDTYLDIVRYRTREDIRDEYLDYLVDQTPEQVASLLATMGYFDVRTEVSEGSKNSSVKDAEKPNITVKVTLGQRVVVDSAKLEVQGLIKEQDPKRVGTLEFDWSLQEDEPFTQNEWSLSKTLLLRKIQSEAYAAARFVDTQAFIEPEKKTAKLSAKLDSGPYFTLGEIEATGLRRYPVKVVNNVNVIKVGEAYNRNKLLNLQKRLQDLPYFSSVLVDVGQNPDEAELAPIKVQVVELPTQNFNGLVGYGTDAGFRTNVQYSHYNVFKRGWIFDSRYDWEQKQRTGTLSLSTPQNANHYQWSVVGKTELDRTVDPNTNTAQIGLHYSRKLEHTAISYDVDYFNSKLGDLRSHATVFGVSWAKNKVDDPSFPRRGYAIEASVGGALKALASSATFLRAYGRFRYFIPFKKDDSLLLRAEAGAVVTKDTLYNVPSSLLFYAGGSSSIRGYAYQSIGSTYRNSNGSSILPGQFLATASAEYTHWFNKSWGAAVFYDVGTVSNDLTNFGLYHGAGAGVRWRSPVGPIHFDLAYGYPRKKLAPHISIGILF</sequence>
<dbReference type="KEGG" id="hyf:DTO96_101146"/>
<accession>A0A345DAM7</accession>
<dbReference type="RefSeq" id="WP_114562612.1">
    <property type="nucleotide sequence ID" value="NZ_CP031124.1"/>
</dbReference>
<evidence type="ECO:0000259" key="7">
    <source>
        <dbReference type="PROSITE" id="PS51779"/>
    </source>
</evidence>
<keyword evidence="2" id="KW-1134">Transmembrane beta strand</keyword>
<dbReference type="GO" id="GO:0019867">
    <property type="term" value="C:outer membrane"/>
    <property type="evidence" value="ECO:0007669"/>
    <property type="project" value="InterPro"/>
</dbReference>
<keyword evidence="9" id="KW-1185">Reference proteome</keyword>
<dbReference type="Gene3D" id="2.40.160.50">
    <property type="entry name" value="membrane protein fhac: a member of the omp85/tpsb transporter family"/>
    <property type="match status" value="1"/>
</dbReference>
<organism evidence="8 9">
    <name type="scientific">Ephemeroptericola cinctiostellae</name>
    <dbReference type="NCBI Taxonomy" id="2268024"/>
    <lineage>
        <taxon>Bacteria</taxon>
        <taxon>Pseudomonadati</taxon>
        <taxon>Pseudomonadota</taxon>
        <taxon>Betaproteobacteria</taxon>
        <taxon>Burkholderiales</taxon>
        <taxon>Burkholderiaceae</taxon>
        <taxon>Ephemeroptericola</taxon>
    </lineage>
</organism>
<name>A0A345DAM7_9BURK</name>
<evidence type="ECO:0000256" key="3">
    <source>
        <dbReference type="ARBA" id="ARBA00022692"/>
    </source>
</evidence>
<evidence type="ECO:0000256" key="5">
    <source>
        <dbReference type="ARBA" id="ARBA00023136"/>
    </source>
</evidence>
<reference evidence="9" key="1">
    <citation type="submission" date="2018-07" db="EMBL/GenBank/DDBJ databases">
        <authorList>
            <person name="Kim H."/>
        </authorList>
    </citation>
    <scope>NUCLEOTIDE SEQUENCE [LARGE SCALE GENOMIC DNA]</scope>
    <source>
        <strain evidence="9">F02</strain>
    </source>
</reference>
<dbReference type="Pfam" id="PF07244">
    <property type="entry name" value="POTRA"/>
    <property type="match status" value="1"/>
</dbReference>
<evidence type="ECO:0000313" key="8">
    <source>
        <dbReference type="EMBL" id="AXF85415.1"/>
    </source>
</evidence>
<dbReference type="InterPro" id="IPR010827">
    <property type="entry name" value="BamA/TamA_POTRA"/>
</dbReference>
<keyword evidence="5" id="KW-0472">Membrane</keyword>
<evidence type="ECO:0000256" key="1">
    <source>
        <dbReference type="ARBA" id="ARBA00004370"/>
    </source>
</evidence>
<dbReference type="InterPro" id="IPR000184">
    <property type="entry name" value="Bac_surfAg_D15"/>
</dbReference>
<dbReference type="PANTHER" id="PTHR12815:SF47">
    <property type="entry name" value="TRANSLOCATION AND ASSEMBLY MODULE SUBUNIT TAMA"/>
    <property type="match status" value="1"/>
</dbReference>
<keyword evidence="6" id="KW-0998">Cell outer membrane</keyword>
<comment type="subcellular location">
    <subcellularLocation>
        <location evidence="1">Membrane</location>
    </subcellularLocation>
</comment>
<evidence type="ECO:0000256" key="2">
    <source>
        <dbReference type="ARBA" id="ARBA00022452"/>
    </source>
</evidence>
<proteinExistence type="predicted"/>
<protein>
    <submittedName>
        <fullName evidence="8">Translocation and assembly module TamA</fullName>
    </submittedName>
</protein>
<dbReference type="EMBL" id="CP031124">
    <property type="protein sequence ID" value="AXF85415.1"/>
    <property type="molecule type" value="Genomic_DNA"/>
</dbReference>
<evidence type="ECO:0000256" key="6">
    <source>
        <dbReference type="ARBA" id="ARBA00023237"/>
    </source>
</evidence>
<keyword evidence="4" id="KW-0732">Signal</keyword>
<dbReference type="AlphaFoldDB" id="A0A345DAM7"/>
<keyword evidence="3" id="KW-0812">Transmembrane</keyword>
<dbReference type="InterPro" id="IPR039910">
    <property type="entry name" value="D15-like"/>
</dbReference>
<evidence type="ECO:0000313" key="9">
    <source>
        <dbReference type="Proteomes" id="UP000252182"/>
    </source>
</evidence>
<dbReference type="Gene3D" id="3.10.20.310">
    <property type="entry name" value="membrane protein fhac"/>
    <property type="match status" value="2"/>
</dbReference>
<dbReference type="InterPro" id="IPR034746">
    <property type="entry name" value="POTRA"/>
</dbReference>
<evidence type="ECO:0000256" key="4">
    <source>
        <dbReference type="ARBA" id="ARBA00022729"/>
    </source>
</evidence>